<comment type="caution">
    <text evidence="1">The sequence shown here is derived from an EMBL/GenBank/DDBJ whole genome shotgun (WGS) entry which is preliminary data.</text>
</comment>
<dbReference type="EMBL" id="JBBPBM010001323">
    <property type="protein sequence ID" value="KAK8485085.1"/>
    <property type="molecule type" value="Genomic_DNA"/>
</dbReference>
<keyword evidence="2" id="KW-1185">Reference proteome</keyword>
<dbReference type="Proteomes" id="UP001472677">
    <property type="component" value="Unassembled WGS sequence"/>
</dbReference>
<dbReference type="InterPro" id="IPR053085">
    <property type="entry name" value="Jasmonate-induced_protein"/>
</dbReference>
<dbReference type="PANTHER" id="PTHR36482">
    <property type="entry name" value="OSJNBA0024J22.15 PROTEIN"/>
    <property type="match status" value="1"/>
</dbReference>
<evidence type="ECO:0000313" key="2">
    <source>
        <dbReference type="Proteomes" id="UP001472677"/>
    </source>
</evidence>
<organism evidence="1 2">
    <name type="scientific">Hibiscus sabdariffa</name>
    <name type="common">roselle</name>
    <dbReference type="NCBI Taxonomy" id="183260"/>
    <lineage>
        <taxon>Eukaryota</taxon>
        <taxon>Viridiplantae</taxon>
        <taxon>Streptophyta</taxon>
        <taxon>Embryophyta</taxon>
        <taxon>Tracheophyta</taxon>
        <taxon>Spermatophyta</taxon>
        <taxon>Magnoliopsida</taxon>
        <taxon>eudicotyledons</taxon>
        <taxon>Gunneridae</taxon>
        <taxon>Pentapetalae</taxon>
        <taxon>rosids</taxon>
        <taxon>malvids</taxon>
        <taxon>Malvales</taxon>
        <taxon>Malvaceae</taxon>
        <taxon>Malvoideae</taxon>
        <taxon>Hibiscus</taxon>
    </lineage>
</organism>
<accession>A0ABR1ZWH3</accession>
<sequence length="140" mass="15426">MATNPLSSSGPGPVLEGIVFNYSDNDLILLDQREWYGSVKPPQVIRKESSAKINYDGYSKVGVVYKAKNDINWVLAWSNMSGENNKVFIDITETVVDWSAVEMSLEKSTSHPPPVHKYGSTATAMIDQKNDVAVLTAAFE</sequence>
<proteinExistence type="predicted"/>
<protein>
    <submittedName>
        <fullName evidence="1">Uncharacterized protein</fullName>
    </submittedName>
</protein>
<name>A0ABR1ZWH3_9ROSI</name>
<evidence type="ECO:0000313" key="1">
    <source>
        <dbReference type="EMBL" id="KAK8485085.1"/>
    </source>
</evidence>
<gene>
    <name evidence="1" type="ORF">V6N12_046239</name>
</gene>
<reference evidence="1 2" key="1">
    <citation type="journal article" date="2024" name="G3 (Bethesda)">
        <title>Genome assembly of Hibiscus sabdariffa L. provides insights into metabolisms of medicinal natural products.</title>
        <authorList>
            <person name="Kim T."/>
        </authorList>
    </citation>
    <scope>NUCLEOTIDE SEQUENCE [LARGE SCALE GENOMIC DNA]</scope>
    <source>
        <strain evidence="1">TK-2024</strain>
        <tissue evidence="1">Old leaves</tissue>
    </source>
</reference>
<dbReference type="PANTHER" id="PTHR36482:SF6">
    <property type="entry name" value="JASMONATE-INDUCED PROTEIN HOMOLOG"/>
    <property type="match status" value="1"/>
</dbReference>